<proteinExistence type="predicted"/>
<keyword evidence="1" id="KW-0732">Signal</keyword>
<gene>
    <name evidence="2" type="ORF">FX983_01257</name>
</gene>
<protein>
    <recommendedName>
        <fullName evidence="4">Multidrug ABC transporter ATPase</fullName>
    </recommendedName>
</protein>
<evidence type="ECO:0000313" key="3">
    <source>
        <dbReference type="Proteomes" id="UP000475265"/>
    </source>
</evidence>
<reference evidence="2 3" key="1">
    <citation type="submission" date="2019-12" db="EMBL/GenBank/DDBJ databases">
        <title>Endophytic bacteria associated with Panax ginseng seedlings.</title>
        <authorList>
            <person name="Park J.M."/>
            <person name="Shin R."/>
            <person name="Jo S.H."/>
        </authorList>
    </citation>
    <scope>NUCLEOTIDE SEQUENCE [LARGE SCALE GENOMIC DNA]</scope>
    <source>
        <strain evidence="2 3">PgKB32</strain>
    </source>
</reference>
<evidence type="ECO:0000313" key="2">
    <source>
        <dbReference type="EMBL" id="KAF2393294.1"/>
    </source>
</evidence>
<dbReference type="RefSeq" id="WP_163908905.1">
    <property type="nucleotide sequence ID" value="NZ_JAAAXX010000001.1"/>
</dbReference>
<dbReference type="AlphaFoldDB" id="A0A6L5C1D2"/>
<evidence type="ECO:0008006" key="4">
    <source>
        <dbReference type="Google" id="ProtNLM"/>
    </source>
</evidence>
<comment type="caution">
    <text evidence="2">The sequence shown here is derived from an EMBL/GenBank/DDBJ whole genome shotgun (WGS) entry which is preliminary data.</text>
</comment>
<accession>A0A6L5C1D2</accession>
<organism evidence="2 3">
    <name type="scientific">Pseudomonas frederiksbergensis</name>
    <dbReference type="NCBI Taxonomy" id="104087"/>
    <lineage>
        <taxon>Bacteria</taxon>
        <taxon>Pseudomonadati</taxon>
        <taxon>Pseudomonadota</taxon>
        <taxon>Gammaproteobacteria</taxon>
        <taxon>Pseudomonadales</taxon>
        <taxon>Pseudomonadaceae</taxon>
        <taxon>Pseudomonas</taxon>
    </lineage>
</organism>
<dbReference type="EMBL" id="JAAAXX010000001">
    <property type="protein sequence ID" value="KAF2393294.1"/>
    <property type="molecule type" value="Genomic_DNA"/>
</dbReference>
<feature type="chain" id="PRO_5026980922" description="Multidrug ABC transporter ATPase" evidence="1">
    <location>
        <begin position="25"/>
        <end position="241"/>
    </location>
</feature>
<dbReference type="Proteomes" id="UP000475265">
    <property type="component" value="Unassembled WGS sequence"/>
</dbReference>
<name>A0A6L5C1D2_9PSED</name>
<evidence type="ECO:0000256" key="1">
    <source>
        <dbReference type="SAM" id="SignalP"/>
    </source>
</evidence>
<sequence length="241" mass="26131">MTAKKLLNSLAILGLMTAASQAQASCEEPPFSTLSFTICKVWPAYDDQTIVATSIFKPDSADANNDGGNVDLELSVIHSTGSKPLATYRKTDAYYSDAVAYDGLAIDTARYKLTPDDRAFGIRSSFGHHSSVSPYNKTELALYIKEGEILRPVLEGLVISTSRGEWDGNCAGQGEETQRTVDIGKTLHNGFADLVVTSTVTMTENFVVGEECQDKSKKLKPTRVTLSYDGKQYVVPEALKG</sequence>
<feature type="signal peptide" evidence="1">
    <location>
        <begin position="1"/>
        <end position="24"/>
    </location>
</feature>